<gene>
    <name evidence="2" type="ORF">OFN31_34005</name>
</gene>
<organism evidence="2 3">
    <name type="scientific">Escherichia coli</name>
    <dbReference type="NCBI Taxonomy" id="562"/>
    <lineage>
        <taxon>Bacteria</taxon>
        <taxon>Pseudomonadati</taxon>
        <taxon>Pseudomonadota</taxon>
        <taxon>Gammaproteobacteria</taxon>
        <taxon>Enterobacterales</taxon>
        <taxon>Enterobacteriaceae</taxon>
        <taxon>Escherichia</taxon>
    </lineage>
</organism>
<accession>A0AAP3A5Q6</accession>
<feature type="non-terminal residue" evidence="2">
    <location>
        <position position="77"/>
    </location>
</feature>
<evidence type="ECO:0000313" key="3">
    <source>
        <dbReference type="Proteomes" id="UP001208624"/>
    </source>
</evidence>
<feature type="non-terminal residue" evidence="2">
    <location>
        <position position="1"/>
    </location>
</feature>
<evidence type="ECO:0000313" key="2">
    <source>
        <dbReference type="EMBL" id="MCV5626643.1"/>
    </source>
</evidence>
<sequence length="77" mass="7700">AALAGLAMPQVGPLARVRWRPLTHGTGHEQRRLVDAAFAYEGAADEASFALGPALVGLVAVAISPSGALLVAAGLLA</sequence>
<proteinExistence type="predicted"/>
<evidence type="ECO:0008006" key="4">
    <source>
        <dbReference type="Google" id="ProtNLM"/>
    </source>
</evidence>
<keyword evidence="1" id="KW-0812">Transmembrane</keyword>
<dbReference type="AlphaFoldDB" id="A0AAP3A5Q6"/>
<keyword evidence="1" id="KW-0472">Membrane</keyword>
<feature type="transmembrane region" description="Helical" evidence="1">
    <location>
        <begin position="54"/>
        <end position="76"/>
    </location>
</feature>
<comment type="caution">
    <text evidence="2">The sequence shown here is derived from an EMBL/GenBank/DDBJ whole genome shotgun (WGS) entry which is preliminary data.</text>
</comment>
<reference evidence="2" key="1">
    <citation type="submission" date="2023-06" db="EMBL/GenBank/DDBJ databases">
        <title>Deciphering the underlying mechanisms mediating the transmission of blaNDM gene from human to animals in China.</title>
        <authorList>
            <person name="Chen K."/>
            <person name="Chen S."/>
        </authorList>
    </citation>
    <scope>NUCLEOTIDE SEQUENCE</scope>
    <source>
        <strain evidence="2">1199</strain>
    </source>
</reference>
<evidence type="ECO:0000256" key="1">
    <source>
        <dbReference type="SAM" id="Phobius"/>
    </source>
</evidence>
<dbReference type="Proteomes" id="UP001208624">
    <property type="component" value="Unassembled WGS sequence"/>
</dbReference>
<keyword evidence="1" id="KW-1133">Transmembrane helix</keyword>
<dbReference type="EMBL" id="JAOVKC010001818">
    <property type="protein sequence ID" value="MCV5626643.1"/>
    <property type="molecule type" value="Genomic_DNA"/>
</dbReference>
<protein>
    <recommendedName>
        <fullName evidence="4">MFS transporter</fullName>
    </recommendedName>
</protein>
<name>A0AAP3A5Q6_ECOLX</name>